<evidence type="ECO:0000313" key="3">
    <source>
        <dbReference type="Proteomes" id="UP000241769"/>
    </source>
</evidence>
<keyword evidence="1" id="KW-0812">Transmembrane</keyword>
<feature type="transmembrane region" description="Helical" evidence="1">
    <location>
        <begin position="404"/>
        <end position="425"/>
    </location>
</feature>
<gene>
    <name evidence="2" type="ORF">PROFUN_06326</name>
</gene>
<evidence type="ECO:0000256" key="1">
    <source>
        <dbReference type="SAM" id="Phobius"/>
    </source>
</evidence>
<feature type="transmembrane region" description="Helical" evidence="1">
    <location>
        <begin position="120"/>
        <end position="141"/>
    </location>
</feature>
<keyword evidence="3" id="KW-1185">Reference proteome</keyword>
<keyword evidence="1" id="KW-1133">Transmembrane helix</keyword>
<dbReference type="Proteomes" id="UP000241769">
    <property type="component" value="Unassembled WGS sequence"/>
</dbReference>
<proteinExistence type="predicted"/>
<keyword evidence="1" id="KW-0472">Membrane</keyword>
<reference evidence="2 3" key="1">
    <citation type="journal article" date="2018" name="Genome Biol. Evol.">
        <title>Multiple Roots of Fruiting Body Formation in Amoebozoa.</title>
        <authorList>
            <person name="Hillmann F."/>
            <person name="Forbes G."/>
            <person name="Novohradska S."/>
            <person name="Ferling I."/>
            <person name="Riege K."/>
            <person name="Groth M."/>
            <person name="Westermann M."/>
            <person name="Marz M."/>
            <person name="Spaller T."/>
            <person name="Winckler T."/>
            <person name="Schaap P."/>
            <person name="Glockner G."/>
        </authorList>
    </citation>
    <scope>NUCLEOTIDE SEQUENCE [LARGE SCALE GENOMIC DNA]</scope>
    <source>
        <strain evidence="2 3">Jena</strain>
    </source>
</reference>
<dbReference type="AlphaFoldDB" id="A0A2P6NP52"/>
<feature type="transmembrane region" description="Helical" evidence="1">
    <location>
        <begin position="148"/>
        <end position="168"/>
    </location>
</feature>
<name>A0A2P6NP52_9EUKA</name>
<feature type="transmembrane region" description="Helical" evidence="1">
    <location>
        <begin position="457"/>
        <end position="479"/>
    </location>
</feature>
<organism evidence="2 3">
    <name type="scientific">Planoprotostelium fungivorum</name>
    <dbReference type="NCBI Taxonomy" id="1890364"/>
    <lineage>
        <taxon>Eukaryota</taxon>
        <taxon>Amoebozoa</taxon>
        <taxon>Evosea</taxon>
        <taxon>Variosea</taxon>
        <taxon>Cavosteliida</taxon>
        <taxon>Cavosteliaceae</taxon>
        <taxon>Planoprotostelium</taxon>
    </lineage>
</organism>
<feature type="transmembrane region" description="Helical" evidence="1">
    <location>
        <begin position="276"/>
        <end position="295"/>
    </location>
</feature>
<evidence type="ECO:0000313" key="2">
    <source>
        <dbReference type="EMBL" id="PRP85732.1"/>
    </source>
</evidence>
<feature type="transmembrane region" description="Helical" evidence="1">
    <location>
        <begin position="250"/>
        <end position="270"/>
    </location>
</feature>
<feature type="transmembrane region" description="Helical" evidence="1">
    <location>
        <begin position="331"/>
        <end position="352"/>
    </location>
</feature>
<dbReference type="EMBL" id="MDYQ01000040">
    <property type="protein sequence ID" value="PRP85732.1"/>
    <property type="molecule type" value="Genomic_DNA"/>
</dbReference>
<accession>A0A2P6NP52</accession>
<sequence>MNRFATHHTYLSSNVYLIKKPESAGWEQDLLLLQRTNHAAKDSFNPQNIESAKQHSAMVRRSSNGVLPLEHEASQKRPPTASTVILVMPQGGSTSDDVKEPLKSFDYWVDPIEYSEIPNLLGWVLLVFAQFCIVVALIMLVPLSPTNGFTVTSVTLWSVLAALMVWGLSSESWLVAFPHLKRWSFWQLWPFVLWVAVLIASQTLWVGVLYLPFNSLLSCLGYQPCTLALLFTLTKEERNDPAVREKIKTYLLLTVILPGFYAISALYLVIFGYLAAYPGAQILVNLVYAVLKYVLKRMLSRLFHSLGGFSASNGAVLFMDLMHHSFTILNFLNRSSFVTIFVNLLTEALFILRIDLACSDRYQKAKQKVFKLLGTAKFDRFMDKVLYPSIEMTKEERIRVQCSSLLSTTFASIGTIIGFLLIVFISRNSYNHNYYPYSDSAMSALAFNQHISPLQGAVIVVVGTHTVLGIISTASLIFIKVAHPSVSVLIALRTFKDLHWFTTAAFLMAIAFSITFVMKHERYASFFFPQLYT</sequence>
<dbReference type="InParanoid" id="A0A2P6NP52"/>
<evidence type="ECO:0008006" key="4">
    <source>
        <dbReference type="Google" id="ProtNLM"/>
    </source>
</evidence>
<protein>
    <recommendedName>
        <fullName evidence="4">Transmembrane protein</fullName>
    </recommendedName>
</protein>
<feature type="transmembrane region" description="Helical" evidence="1">
    <location>
        <begin position="500"/>
        <end position="518"/>
    </location>
</feature>
<feature type="transmembrane region" description="Helical" evidence="1">
    <location>
        <begin position="188"/>
        <end position="211"/>
    </location>
</feature>
<comment type="caution">
    <text evidence="2">The sequence shown here is derived from an EMBL/GenBank/DDBJ whole genome shotgun (WGS) entry which is preliminary data.</text>
</comment>
<feature type="transmembrane region" description="Helical" evidence="1">
    <location>
        <begin position="302"/>
        <end position="319"/>
    </location>
</feature>